<dbReference type="Proteomes" id="UP000324800">
    <property type="component" value="Unassembled WGS sequence"/>
</dbReference>
<proteinExistence type="predicted"/>
<organism evidence="1 2">
    <name type="scientific">Streblomastix strix</name>
    <dbReference type="NCBI Taxonomy" id="222440"/>
    <lineage>
        <taxon>Eukaryota</taxon>
        <taxon>Metamonada</taxon>
        <taxon>Preaxostyla</taxon>
        <taxon>Oxymonadida</taxon>
        <taxon>Streblomastigidae</taxon>
        <taxon>Streblomastix</taxon>
    </lineage>
</organism>
<gene>
    <name evidence="1" type="ORF">EZS28_054666</name>
</gene>
<evidence type="ECO:0000313" key="1">
    <source>
        <dbReference type="EMBL" id="KAA6320581.1"/>
    </source>
</evidence>
<reference evidence="1 2" key="1">
    <citation type="submission" date="2019-03" db="EMBL/GenBank/DDBJ databases">
        <title>Single cell metagenomics reveals metabolic interactions within the superorganism composed of flagellate Streblomastix strix and complex community of Bacteroidetes bacteria on its surface.</title>
        <authorList>
            <person name="Treitli S.C."/>
            <person name="Kolisko M."/>
            <person name="Husnik F."/>
            <person name="Keeling P."/>
            <person name="Hampl V."/>
        </authorList>
    </citation>
    <scope>NUCLEOTIDE SEQUENCE [LARGE SCALE GENOMIC DNA]</scope>
    <source>
        <strain evidence="1">ST1C</strain>
    </source>
</reference>
<feature type="non-terminal residue" evidence="1">
    <location>
        <position position="1"/>
    </location>
</feature>
<comment type="caution">
    <text evidence="1">The sequence shown here is derived from an EMBL/GenBank/DDBJ whole genome shotgun (WGS) entry which is preliminary data.</text>
</comment>
<protein>
    <submittedName>
        <fullName evidence="1">Uncharacterized protein</fullName>
    </submittedName>
</protein>
<evidence type="ECO:0000313" key="2">
    <source>
        <dbReference type="Proteomes" id="UP000324800"/>
    </source>
</evidence>
<dbReference type="EMBL" id="SNRW01045502">
    <property type="protein sequence ID" value="KAA6320581.1"/>
    <property type="molecule type" value="Genomic_DNA"/>
</dbReference>
<accession>A0A5J4QI79</accession>
<sequence>DYSQLYGDSDSDVGYEDNIPDVVYWQPSIVCSGEQNFEFEGVIISEFQAESKSKICDFGEFKQGEVYYYGDLSADLSAETCFGDQLRNFLRVLLLYLAKTESSGVEELSVILIFSQIVLLRGVGFGYKIGGI</sequence>
<dbReference type="AlphaFoldDB" id="A0A5J4QI79"/>
<name>A0A5J4QI79_9EUKA</name>